<dbReference type="RefSeq" id="WP_284196848.1">
    <property type="nucleotide sequence ID" value="NZ_BSOG01000002.1"/>
</dbReference>
<organism evidence="3 4">
    <name type="scientific">Chitinimonas prasina</name>
    <dbReference type="NCBI Taxonomy" id="1434937"/>
    <lineage>
        <taxon>Bacteria</taxon>
        <taxon>Pseudomonadati</taxon>
        <taxon>Pseudomonadota</taxon>
        <taxon>Betaproteobacteria</taxon>
        <taxon>Neisseriales</taxon>
        <taxon>Chitinibacteraceae</taxon>
        <taxon>Chitinimonas</taxon>
    </lineage>
</organism>
<dbReference type="Gene3D" id="3.40.190.10">
    <property type="entry name" value="Periplasmic binding protein-like II"/>
    <property type="match status" value="2"/>
</dbReference>
<dbReference type="PANTHER" id="PTHR38834">
    <property type="entry name" value="PERIPLASMIC SUBSTRATE BINDING PROTEIN FAMILY 3"/>
    <property type="match status" value="1"/>
</dbReference>
<evidence type="ECO:0000313" key="4">
    <source>
        <dbReference type="Proteomes" id="UP001156706"/>
    </source>
</evidence>
<gene>
    <name evidence="3" type="ORF">GCM10007907_25520</name>
</gene>
<keyword evidence="1" id="KW-0732">Signal</keyword>
<evidence type="ECO:0000256" key="1">
    <source>
        <dbReference type="SAM" id="SignalP"/>
    </source>
</evidence>
<keyword evidence="4" id="KW-1185">Reference proteome</keyword>
<feature type="domain" description="Solute-binding protein family 3/N-terminal" evidence="2">
    <location>
        <begin position="28"/>
        <end position="238"/>
    </location>
</feature>
<accession>A0ABQ5YGZ3</accession>
<dbReference type="InterPro" id="IPR001638">
    <property type="entry name" value="Solute-binding_3/MltF_N"/>
</dbReference>
<evidence type="ECO:0000259" key="2">
    <source>
        <dbReference type="Pfam" id="PF00497"/>
    </source>
</evidence>
<dbReference type="Proteomes" id="UP001156706">
    <property type="component" value="Unassembled WGS sequence"/>
</dbReference>
<dbReference type="Pfam" id="PF00497">
    <property type="entry name" value="SBP_bac_3"/>
    <property type="match status" value="1"/>
</dbReference>
<reference evidence="4" key="1">
    <citation type="journal article" date="2019" name="Int. J. Syst. Evol. Microbiol.">
        <title>The Global Catalogue of Microorganisms (GCM) 10K type strain sequencing project: providing services to taxonomists for standard genome sequencing and annotation.</title>
        <authorList>
            <consortium name="The Broad Institute Genomics Platform"/>
            <consortium name="The Broad Institute Genome Sequencing Center for Infectious Disease"/>
            <person name="Wu L."/>
            <person name="Ma J."/>
        </authorList>
    </citation>
    <scope>NUCLEOTIDE SEQUENCE [LARGE SCALE GENOMIC DNA]</scope>
    <source>
        <strain evidence="4">NBRC 110044</strain>
    </source>
</reference>
<dbReference type="EMBL" id="BSOG01000002">
    <property type="protein sequence ID" value="GLR13762.1"/>
    <property type="molecule type" value="Genomic_DNA"/>
</dbReference>
<name>A0ABQ5YGZ3_9NEIS</name>
<comment type="caution">
    <text evidence="3">The sequence shown here is derived from an EMBL/GenBank/DDBJ whole genome shotgun (WGS) entry which is preliminary data.</text>
</comment>
<proteinExistence type="predicted"/>
<feature type="signal peptide" evidence="1">
    <location>
        <begin position="1"/>
        <end position="18"/>
    </location>
</feature>
<protein>
    <recommendedName>
        <fullName evidence="2">Solute-binding protein family 3/N-terminal domain-containing protein</fullName>
    </recommendedName>
</protein>
<dbReference type="PANTHER" id="PTHR38834:SF3">
    <property type="entry name" value="SOLUTE-BINDING PROTEIN FAMILY 3_N-TERMINAL DOMAIN-CONTAINING PROTEIN"/>
    <property type="match status" value="1"/>
</dbReference>
<sequence>MSRLLTLCLVALSLPACLADSLPLKLFTEDLPPYNFPLPDGRVGGSSTEKVEILLTRSNLAYKIELTPWARAFESARSQPGHCVYSTARTPEREASFVWIGPLAHNDWMLFGRTDKPQAPRSLESAIGARIGGYHGSASALYMIKQGYNVVMSANHDISIKNLMAGRLDYWLASGESGNALIARQNLTGKIKPMIPVRSFELYLACHPGTDAAVLHKLQQGFQLLQSDGTLAAINRKYSD</sequence>
<dbReference type="SUPFAM" id="SSF53850">
    <property type="entry name" value="Periplasmic binding protein-like II"/>
    <property type="match status" value="1"/>
</dbReference>
<feature type="chain" id="PRO_5045750680" description="Solute-binding protein family 3/N-terminal domain-containing protein" evidence="1">
    <location>
        <begin position="19"/>
        <end position="240"/>
    </location>
</feature>
<evidence type="ECO:0000313" key="3">
    <source>
        <dbReference type="EMBL" id="GLR13762.1"/>
    </source>
</evidence>